<sequence length="83" mass="9187">LSLGILLLELCFGKRLEDHSLRKQYPTGEGKEKQAFDLAAALVWNQHVDGEAGDGYACAVRWCFAGASIHSQSWRGEIIKNVI</sequence>
<keyword evidence="2" id="KW-1185">Reference proteome</keyword>
<evidence type="ECO:0000313" key="1">
    <source>
        <dbReference type="EMBL" id="KAF2743785.1"/>
    </source>
</evidence>
<gene>
    <name evidence="1" type="ORF">M011DRAFT_377341</name>
</gene>
<feature type="non-terminal residue" evidence="1">
    <location>
        <position position="83"/>
    </location>
</feature>
<evidence type="ECO:0000313" key="2">
    <source>
        <dbReference type="Proteomes" id="UP000799440"/>
    </source>
</evidence>
<proteinExistence type="predicted"/>
<reference evidence="1" key="1">
    <citation type="journal article" date="2020" name="Stud. Mycol.">
        <title>101 Dothideomycetes genomes: a test case for predicting lifestyles and emergence of pathogens.</title>
        <authorList>
            <person name="Haridas S."/>
            <person name="Albert R."/>
            <person name="Binder M."/>
            <person name="Bloem J."/>
            <person name="Labutti K."/>
            <person name="Salamov A."/>
            <person name="Andreopoulos B."/>
            <person name="Baker S."/>
            <person name="Barry K."/>
            <person name="Bills G."/>
            <person name="Bluhm B."/>
            <person name="Cannon C."/>
            <person name="Castanera R."/>
            <person name="Culley D."/>
            <person name="Daum C."/>
            <person name="Ezra D."/>
            <person name="Gonzalez J."/>
            <person name="Henrissat B."/>
            <person name="Kuo A."/>
            <person name="Liang C."/>
            <person name="Lipzen A."/>
            <person name="Lutzoni F."/>
            <person name="Magnuson J."/>
            <person name="Mondo S."/>
            <person name="Nolan M."/>
            <person name="Ohm R."/>
            <person name="Pangilinan J."/>
            <person name="Park H.-J."/>
            <person name="Ramirez L."/>
            <person name="Alfaro M."/>
            <person name="Sun H."/>
            <person name="Tritt A."/>
            <person name="Yoshinaga Y."/>
            <person name="Zwiers L.-H."/>
            <person name="Turgeon B."/>
            <person name="Goodwin S."/>
            <person name="Spatafora J."/>
            <person name="Crous P."/>
            <person name="Grigoriev I."/>
        </authorList>
    </citation>
    <scope>NUCLEOTIDE SEQUENCE</scope>
    <source>
        <strain evidence="1">CBS 119925</strain>
    </source>
</reference>
<organism evidence="1 2">
    <name type="scientific">Sporormia fimetaria CBS 119925</name>
    <dbReference type="NCBI Taxonomy" id="1340428"/>
    <lineage>
        <taxon>Eukaryota</taxon>
        <taxon>Fungi</taxon>
        <taxon>Dikarya</taxon>
        <taxon>Ascomycota</taxon>
        <taxon>Pezizomycotina</taxon>
        <taxon>Dothideomycetes</taxon>
        <taxon>Pleosporomycetidae</taxon>
        <taxon>Pleosporales</taxon>
        <taxon>Sporormiaceae</taxon>
        <taxon>Sporormia</taxon>
    </lineage>
</organism>
<feature type="non-terminal residue" evidence="1">
    <location>
        <position position="1"/>
    </location>
</feature>
<name>A0A6A6V020_9PLEO</name>
<dbReference type="OrthoDB" id="3565018at2759"/>
<accession>A0A6A6V020</accession>
<protein>
    <submittedName>
        <fullName evidence="1">Uncharacterized protein</fullName>
    </submittedName>
</protein>
<dbReference type="AlphaFoldDB" id="A0A6A6V020"/>
<dbReference type="EMBL" id="MU006594">
    <property type="protein sequence ID" value="KAF2743785.1"/>
    <property type="molecule type" value="Genomic_DNA"/>
</dbReference>
<dbReference type="Proteomes" id="UP000799440">
    <property type="component" value="Unassembled WGS sequence"/>
</dbReference>